<dbReference type="RefSeq" id="WP_073625216.1">
    <property type="nucleotide sequence ID" value="NZ_FRXO01000001.1"/>
</dbReference>
<keyword evidence="4" id="KW-1003">Cell membrane</keyword>
<dbReference type="AlphaFoldDB" id="A0A1M7Z492"/>
<keyword evidence="3" id="KW-0813">Transport</keyword>
<dbReference type="GO" id="GO:0055085">
    <property type="term" value="P:transmembrane transport"/>
    <property type="evidence" value="ECO:0007669"/>
    <property type="project" value="InterPro"/>
</dbReference>
<keyword evidence="5" id="KW-0997">Cell inner membrane</keyword>
<feature type="compositionally biased region" description="Low complexity" evidence="10">
    <location>
        <begin position="140"/>
        <end position="153"/>
    </location>
</feature>
<evidence type="ECO:0000256" key="4">
    <source>
        <dbReference type="ARBA" id="ARBA00022475"/>
    </source>
</evidence>
<dbReference type="PROSITE" id="PS52015">
    <property type="entry name" value="TONB_CTD"/>
    <property type="match status" value="1"/>
</dbReference>
<feature type="compositionally biased region" description="Basic and acidic residues" evidence="10">
    <location>
        <begin position="187"/>
        <end position="209"/>
    </location>
</feature>
<dbReference type="Pfam" id="PF03544">
    <property type="entry name" value="TonB_C"/>
    <property type="match status" value="1"/>
</dbReference>
<evidence type="ECO:0000313" key="13">
    <source>
        <dbReference type="EMBL" id="SHO59685.1"/>
    </source>
</evidence>
<evidence type="ECO:0000256" key="2">
    <source>
        <dbReference type="ARBA" id="ARBA00006555"/>
    </source>
</evidence>
<dbReference type="EMBL" id="FRXO01000001">
    <property type="protein sequence ID" value="SHO59685.1"/>
    <property type="molecule type" value="Genomic_DNA"/>
</dbReference>
<dbReference type="GO" id="GO:0015031">
    <property type="term" value="P:protein transport"/>
    <property type="evidence" value="ECO:0007669"/>
    <property type="project" value="UniProtKB-KW"/>
</dbReference>
<dbReference type="STRING" id="1123029.SAMN02745172_00027"/>
<proteinExistence type="inferred from homology"/>
<name>A0A1M7Z492_9HYPH</name>
<protein>
    <submittedName>
        <fullName evidence="13">Protein TonB</fullName>
    </submittedName>
</protein>
<evidence type="ECO:0000256" key="5">
    <source>
        <dbReference type="ARBA" id="ARBA00022519"/>
    </source>
</evidence>
<dbReference type="Gene3D" id="3.30.1150.10">
    <property type="match status" value="1"/>
</dbReference>
<evidence type="ECO:0000256" key="6">
    <source>
        <dbReference type="ARBA" id="ARBA00022692"/>
    </source>
</evidence>
<dbReference type="GO" id="GO:0005886">
    <property type="term" value="C:plasma membrane"/>
    <property type="evidence" value="ECO:0007669"/>
    <property type="project" value="UniProtKB-SubCell"/>
</dbReference>
<accession>A0A1M7Z492</accession>
<evidence type="ECO:0000256" key="9">
    <source>
        <dbReference type="ARBA" id="ARBA00023136"/>
    </source>
</evidence>
<dbReference type="InterPro" id="IPR006260">
    <property type="entry name" value="TonB/TolA_C"/>
</dbReference>
<evidence type="ECO:0000256" key="11">
    <source>
        <dbReference type="SAM" id="Phobius"/>
    </source>
</evidence>
<dbReference type="OrthoDB" id="7433592at2"/>
<dbReference type="PANTHER" id="PTHR33446">
    <property type="entry name" value="PROTEIN TONB-RELATED"/>
    <property type="match status" value="1"/>
</dbReference>
<feature type="domain" description="TonB C-terminal" evidence="12">
    <location>
        <begin position="244"/>
        <end position="333"/>
    </location>
</feature>
<keyword evidence="8 11" id="KW-1133">Transmembrane helix</keyword>
<reference evidence="13 14" key="1">
    <citation type="submission" date="2016-12" db="EMBL/GenBank/DDBJ databases">
        <authorList>
            <person name="Song W.-J."/>
            <person name="Kurnit D.M."/>
        </authorList>
    </citation>
    <scope>NUCLEOTIDE SEQUENCE [LARGE SCALE GENOMIC DNA]</scope>
    <source>
        <strain evidence="13 14">DSM 19599</strain>
    </source>
</reference>
<evidence type="ECO:0000313" key="14">
    <source>
        <dbReference type="Proteomes" id="UP000186406"/>
    </source>
</evidence>
<keyword evidence="7" id="KW-0653">Protein transport</keyword>
<evidence type="ECO:0000256" key="3">
    <source>
        <dbReference type="ARBA" id="ARBA00022448"/>
    </source>
</evidence>
<feature type="region of interest" description="Disordered" evidence="10">
    <location>
        <begin position="79"/>
        <end position="114"/>
    </location>
</feature>
<dbReference type="NCBIfam" id="TIGR01352">
    <property type="entry name" value="tonB_Cterm"/>
    <property type="match status" value="1"/>
</dbReference>
<comment type="similarity">
    <text evidence="2">Belongs to the TonB family.</text>
</comment>
<feature type="transmembrane region" description="Helical" evidence="11">
    <location>
        <begin position="31"/>
        <end position="51"/>
    </location>
</feature>
<keyword evidence="14" id="KW-1185">Reference proteome</keyword>
<feature type="compositionally biased region" description="Polar residues" evidence="10">
    <location>
        <begin position="90"/>
        <end position="101"/>
    </location>
</feature>
<dbReference type="Proteomes" id="UP000186406">
    <property type="component" value="Unassembled WGS sequence"/>
</dbReference>
<dbReference type="InterPro" id="IPR051045">
    <property type="entry name" value="TonB-dependent_transducer"/>
</dbReference>
<dbReference type="SUPFAM" id="SSF74653">
    <property type="entry name" value="TolA/TonB C-terminal domain"/>
    <property type="match status" value="1"/>
</dbReference>
<keyword evidence="6 11" id="KW-0812">Transmembrane</keyword>
<evidence type="ECO:0000256" key="1">
    <source>
        <dbReference type="ARBA" id="ARBA00004383"/>
    </source>
</evidence>
<sequence>MAALDAGRPYGTLDIAALAGTLSRRSSVRGWLACGLVVLAIHAAALVALLLRPAPPPTAGETAAAIAMELPPLPMEQAEALESADAAQSAGPSETLDTVSEITPPEEVSEAVEAETVAAPVDPTATADVPPDTVAAVDAETAETSEATPVETEPVTETEAIDPAAVAADTAEVAAVPLPPEMPARPMPEEKPPEPVRKPPAKEKPRAIADARVSTKTVAPRASANSEAAAGEASQVARTASAAAARDFGSRVRAAIERRKRFPSGVASGGVASVRFTIDRSGTVLSASVVRSAGHPDLDAAALGAVRSASIPPIPAEMDNAQLTITVPINFRH</sequence>
<evidence type="ECO:0000256" key="7">
    <source>
        <dbReference type="ARBA" id="ARBA00022927"/>
    </source>
</evidence>
<organism evidence="13 14">
    <name type="scientific">Pseudoxanthobacter soli DSM 19599</name>
    <dbReference type="NCBI Taxonomy" id="1123029"/>
    <lineage>
        <taxon>Bacteria</taxon>
        <taxon>Pseudomonadati</taxon>
        <taxon>Pseudomonadota</taxon>
        <taxon>Alphaproteobacteria</taxon>
        <taxon>Hyphomicrobiales</taxon>
        <taxon>Segnochrobactraceae</taxon>
        <taxon>Pseudoxanthobacter</taxon>
    </lineage>
</organism>
<keyword evidence="9 11" id="KW-0472">Membrane</keyword>
<gene>
    <name evidence="13" type="ORF">SAMN02745172_00027</name>
</gene>
<feature type="region of interest" description="Disordered" evidence="10">
    <location>
        <begin position="140"/>
        <end position="162"/>
    </location>
</feature>
<feature type="compositionally biased region" description="Low complexity" evidence="10">
    <location>
        <begin position="222"/>
        <end position="235"/>
    </location>
</feature>
<evidence type="ECO:0000256" key="8">
    <source>
        <dbReference type="ARBA" id="ARBA00022989"/>
    </source>
</evidence>
<evidence type="ECO:0000256" key="10">
    <source>
        <dbReference type="SAM" id="MobiDB-lite"/>
    </source>
</evidence>
<feature type="region of interest" description="Disordered" evidence="10">
    <location>
        <begin position="178"/>
        <end position="235"/>
    </location>
</feature>
<dbReference type="InterPro" id="IPR037682">
    <property type="entry name" value="TonB_C"/>
</dbReference>
<comment type="subcellular location">
    <subcellularLocation>
        <location evidence="1">Cell inner membrane</location>
        <topology evidence="1">Single-pass membrane protein</topology>
        <orientation evidence="1">Periplasmic side</orientation>
    </subcellularLocation>
</comment>
<evidence type="ECO:0000259" key="12">
    <source>
        <dbReference type="PROSITE" id="PS52015"/>
    </source>
</evidence>